<feature type="transmembrane region" description="Helical" evidence="6">
    <location>
        <begin position="75"/>
        <end position="101"/>
    </location>
</feature>
<keyword evidence="3 6" id="KW-0812">Transmembrane</keyword>
<feature type="transmembrane region" description="Helical" evidence="6">
    <location>
        <begin position="188"/>
        <end position="209"/>
    </location>
</feature>
<evidence type="ECO:0000313" key="10">
    <source>
        <dbReference type="Proteomes" id="UP000289260"/>
    </source>
</evidence>
<dbReference type="PANTHER" id="PTHR30177:SF33">
    <property type="entry name" value="POSSIBLE OSMOPROTECTANT (GLYCINE BETAINE_CARNITINE_CHOLINE_L-PROLINE) TRANSPORT INTEGRAL MEMBRANE PROTEIN ABC TRANSPORTER PROZ"/>
    <property type="match status" value="1"/>
</dbReference>
<evidence type="ECO:0000256" key="3">
    <source>
        <dbReference type="ARBA" id="ARBA00022692"/>
    </source>
</evidence>
<keyword evidence="5 6" id="KW-0472">Membrane</keyword>
<evidence type="ECO:0000256" key="4">
    <source>
        <dbReference type="ARBA" id="ARBA00022989"/>
    </source>
</evidence>
<dbReference type="AlphaFoldDB" id="A0A4P6KD62"/>
<dbReference type="RefSeq" id="WP_130109281.1">
    <property type="nucleotide sequence ID" value="NZ_CP035806.1"/>
</dbReference>
<dbReference type="InterPro" id="IPR000515">
    <property type="entry name" value="MetI-like"/>
</dbReference>
<dbReference type="GO" id="GO:0005886">
    <property type="term" value="C:plasma membrane"/>
    <property type="evidence" value="ECO:0007669"/>
    <property type="project" value="UniProtKB-SubCell"/>
</dbReference>
<feature type="transmembrane region" description="Helical" evidence="6">
    <location>
        <begin position="31"/>
        <end position="54"/>
    </location>
</feature>
<keyword evidence="2 6" id="KW-0813">Transport</keyword>
<evidence type="ECO:0000256" key="6">
    <source>
        <dbReference type="RuleBase" id="RU363032"/>
    </source>
</evidence>
<dbReference type="PANTHER" id="PTHR30177">
    <property type="entry name" value="GLYCINE BETAINE/L-PROLINE TRANSPORT SYSTEM PERMEASE PROTEIN PROW"/>
    <property type="match status" value="1"/>
</dbReference>
<comment type="similarity">
    <text evidence="6">Belongs to the binding-protein-dependent transport system permease family.</text>
</comment>
<evidence type="ECO:0000313" key="9">
    <source>
        <dbReference type="EMBL" id="QBE48142.1"/>
    </source>
</evidence>
<reference evidence="9 10" key="1">
    <citation type="submission" date="2019-02" db="EMBL/GenBank/DDBJ databases">
        <authorList>
            <person name="Sun L."/>
            <person name="Pan D."/>
            <person name="Wu X."/>
        </authorList>
    </citation>
    <scope>NUCLEOTIDE SEQUENCE [LARGE SCALE GENOMIC DNA]</scope>
    <source>
        <strain evidence="9 10">JW-1</strain>
    </source>
</reference>
<dbReference type="PROSITE" id="PS50928">
    <property type="entry name" value="ABC_TM1"/>
    <property type="match status" value="1"/>
</dbReference>
<dbReference type="Pfam" id="PF00528">
    <property type="entry name" value="BPD_transp_1"/>
    <property type="match status" value="1"/>
</dbReference>
<dbReference type="GO" id="GO:0055085">
    <property type="term" value="P:transmembrane transport"/>
    <property type="evidence" value="ECO:0007669"/>
    <property type="project" value="InterPro"/>
</dbReference>
<dbReference type="Gene3D" id="1.10.3720.10">
    <property type="entry name" value="MetI-like"/>
    <property type="match status" value="1"/>
</dbReference>
<protein>
    <submittedName>
        <fullName evidence="9">ABC transporter permease subunit</fullName>
    </submittedName>
</protein>
<dbReference type="CDD" id="cd06261">
    <property type="entry name" value="TM_PBP2"/>
    <property type="match status" value="1"/>
</dbReference>
<dbReference type="InterPro" id="IPR035906">
    <property type="entry name" value="MetI-like_sf"/>
</dbReference>
<accession>A0A4P6KD62</accession>
<evidence type="ECO:0000256" key="1">
    <source>
        <dbReference type="ARBA" id="ARBA00004141"/>
    </source>
</evidence>
<dbReference type="OrthoDB" id="5244012at2"/>
<dbReference type="GO" id="GO:0031460">
    <property type="term" value="P:glycine betaine transport"/>
    <property type="evidence" value="ECO:0007669"/>
    <property type="project" value="TreeGrafter"/>
</dbReference>
<dbReference type="KEGG" id="ltr:EVS81_04270"/>
<feature type="region of interest" description="Disordered" evidence="7">
    <location>
        <begin position="219"/>
        <end position="251"/>
    </location>
</feature>
<organism evidence="9 10">
    <name type="scientific">Leucobacter triazinivorans</name>
    <dbReference type="NCBI Taxonomy" id="1784719"/>
    <lineage>
        <taxon>Bacteria</taxon>
        <taxon>Bacillati</taxon>
        <taxon>Actinomycetota</taxon>
        <taxon>Actinomycetes</taxon>
        <taxon>Micrococcales</taxon>
        <taxon>Microbacteriaceae</taxon>
        <taxon>Leucobacter</taxon>
    </lineage>
</organism>
<feature type="domain" description="ABC transmembrane type-1" evidence="8">
    <location>
        <begin position="27"/>
        <end position="206"/>
    </location>
</feature>
<evidence type="ECO:0000259" key="8">
    <source>
        <dbReference type="PROSITE" id="PS50928"/>
    </source>
</evidence>
<name>A0A4P6KD62_9MICO</name>
<evidence type="ECO:0000256" key="5">
    <source>
        <dbReference type="ARBA" id="ARBA00023136"/>
    </source>
</evidence>
<evidence type="ECO:0000256" key="2">
    <source>
        <dbReference type="ARBA" id="ARBA00022448"/>
    </source>
</evidence>
<keyword evidence="10" id="KW-1185">Reference proteome</keyword>
<evidence type="ECO:0000256" key="7">
    <source>
        <dbReference type="SAM" id="MobiDB-lite"/>
    </source>
</evidence>
<comment type="subcellular location">
    <subcellularLocation>
        <location evidence="6">Cell membrane</location>
        <topology evidence="6">Multi-pass membrane protein</topology>
    </subcellularLocation>
    <subcellularLocation>
        <location evidence="1">Membrane</location>
        <topology evidence="1">Multi-pass membrane protein</topology>
    </subcellularLocation>
</comment>
<proteinExistence type="inferred from homology"/>
<dbReference type="InterPro" id="IPR051204">
    <property type="entry name" value="ABC_transp_perm/SBD"/>
</dbReference>
<dbReference type="Proteomes" id="UP000289260">
    <property type="component" value="Chromosome"/>
</dbReference>
<sequence length="251" mass="25474">MNLFAEALAWLADPANWAGPGGIPTRTLQHLGVTALALLVAAAIAIPAGVLIGHTRRGAALVGGFTGAARALPTLGLLTLFGLALGIGLAAPLLALIVLAIPSLLAGAYAGVQAVDPSVPAAAKAIGFTPAQVILGVELPLSLPVMIGGVRAAALQVVSTATLAAYTADLGLGRYLFAGLKSRDYAQMLGGALLVIALTLVLELLLAACQRAAVRYARPSGEPRRRAARASSAGPPRRTDPRPQTIDREEP</sequence>
<dbReference type="SUPFAM" id="SSF161098">
    <property type="entry name" value="MetI-like"/>
    <property type="match status" value="1"/>
</dbReference>
<gene>
    <name evidence="9" type="ORF">EVS81_04270</name>
</gene>
<feature type="compositionally biased region" description="Basic and acidic residues" evidence="7">
    <location>
        <begin position="237"/>
        <end position="251"/>
    </location>
</feature>
<dbReference type="EMBL" id="CP035806">
    <property type="protein sequence ID" value="QBE48142.1"/>
    <property type="molecule type" value="Genomic_DNA"/>
</dbReference>
<keyword evidence="4 6" id="KW-1133">Transmembrane helix</keyword>